<name>A0A7S4KBK9_9STRA</name>
<evidence type="ECO:0000313" key="2">
    <source>
        <dbReference type="EMBL" id="CAE2289808.1"/>
    </source>
</evidence>
<evidence type="ECO:0000256" key="1">
    <source>
        <dbReference type="SAM" id="MobiDB-lite"/>
    </source>
</evidence>
<proteinExistence type="predicted"/>
<dbReference type="AlphaFoldDB" id="A0A7S4KBK9"/>
<accession>A0A7S4KBK9</accession>
<feature type="region of interest" description="Disordered" evidence="1">
    <location>
        <begin position="89"/>
        <end position="108"/>
    </location>
</feature>
<feature type="region of interest" description="Disordered" evidence="1">
    <location>
        <begin position="120"/>
        <end position="169"/>
    </location>
</feature>
<feature type="compositionally biased region" description="Low complexity" evidence="1">
    <location>
        <begin position="95"/>
        <end position="106"/>
    </location>
</feature>
<feature type="region of interest" description="Disordered" evidence="1">
    <location>
        <begin position="15"/>
        <end position="63"/>
    </location>
</feature>
<dbReference type="EMBL" id="HBKQ01062315">
    <property type="protein sequence ID" value="CAE2289808.1"/>
    <property type="molecule type" value="Transcribed_RNA"/>
</dbReference>
<feature type="compositionally biased region" description="Basic and acidic residues" evidence="1">
    <location>
        <begin position="30"/>
        <end position="41"/>
    </location>
</feature>
<reference evidence="2" key="1">
    <citation type="submission" date="2021-01" db="EMBL/GenBank/DDBJ databases">
        <authorList>
            <person name="Corre E."/>
            <person name="Pelletier E."/>
            <person name="Niang G."/>
            <person name="Scheremetjew M."/>
            <person name="Finn R."/>
            <person name="Kale V."/>
            <person name="Holt S."/>
            <person name="Cochrane G."/>
            <person name="Meng A."/>
            <person name="Brown T."/>
            <person name="Cohen L."/>
        </authorList>
    </citation>
    <scope>NUCLEOTIDE SEQUENCE</scope>
    <source>
        <strain evidence="2">Isolate 1302-5</strain>
    </source>
</reference>
<protein>
    <submittedName>
        <fullName evidence="2">Uncharacterized protein</fullName>
    </submittedName>
</protein>
<organism evidence="2">
    <name type="scientific">Odontella aurita</name>
    <dbReference type="NCBI Taxonomy" id="265563"/>
    <lineage>
        <taxon>Eukaryota</taxon>
        <taxon>Sar</taxon>
        <taxon>Stramenopiles</taxon>
        <taxon>Ochrophyta</taxon>
        <taxon>Bacillariophyta</taxon>
        <taxon>Mediophyceae</taxon>
        <taxon>Biddulphiophycidae</taxon>
        <taxon>Eupodiscales</taxon>
        <taxon>Odontellaceae</taxon>
        <taxon>Odontella</taxon>
    </lineage>
</organism>
<sequence>MDGARMAGAAVALVCLPGETSPGGRRRRSESRYGQRRDVGRRGGHLLSAEAPTLKRSKEEKRGLMWETSGGVGSEAGAGCPRCASFLRSSRSNPGETAAGMAATAEVDSMTASCRVVARRVPTAPPRTSPPALRNLVQTKQPRRDVAKNQDSTEEGEGMRAASYELRHN</sequence>
<gene>
    <name evidence="2" type="ORF">OAUR00152_LOCUS42476</name>
</gene>